<keyword evidence="1" id="KW-1133">Transmembrane helix</keyword>
<dbReference type="EMBL" id="JAUIZM010000006">
    <property type="protein sequence ID" value="KAK1379911.1"/>
    <property type="molecule type" value="Genomic_DNA"/>
</dbReference>
<proteinExistence type="predicted"/>
<reference evidence="2" key="2">
    <citation type="submission" date="2023-05" db="EMBL/GenBank/DDBJ databases">
        <authorList>
            <person name="Schelkunov M.I."/>
        </authorList>
    </citation>
    <scope>NUCLEOTIDE SEQUENCE</scope>
    <source>
        <strain evidence="2">Hsosn_3</strain>
        <tissue evidence="2">Leaf</tissue>
    </source>
</reference>
<name>A0AAD8I6F5_9APIA</name>
<evidence type="ECO:0000313" key="3">
    <source>
        <dbReference type="Proteomes" id="UP001237642"/>
    </source>
</evidence>
<gene>
    <name evidence="2" type="ORF">POM88_026655</name>
</gene>
<comment type="caution">
    <text evidence="2">The sequence shown here is derived from an EMBL/GenBank/DDBJ whole genome shotgun (WGS) entry which is preliminary data.</text>
</comment>
<evidence type="ECO:0000313" key="2">
    <source>
        <dbReference type="EMBL" id="KAK1379911.1"/>
    </source>
</evidence>
<keyword evidence="1" id="KW-0472">Membrane</keyword>
<organism evidence="2 3">
    <name type="scientific">Heracleum sosnowskyi</name>
    <dbReference type="NCBI Taxonomy" id="360622"/>
    <lineage>
        <taxon>Eukaryota</taxon>
        <taxon>Viridiplantae</taxon>
        <taxon>Streptophyta</taxon>
        <taxon>Embryophyta</taxon>
        <taxon>Tracheophyta</taxon>
        <taxon>Spermatophyta</taxon>
        <taxon>Magnoliopsida</taxon>
        <taxon>eudicotyledons</taxon>
        <taxon>Gunneridae</taxon>
        <taxon>Pentapetalae</taxon>
        <taxon>asterids</taxon>
        <taxon>campanulids</taxon>
        <taxon>Apiales</taxon>
        <taxon>Apiaceae</taxon>
        <taxon>Apioideae</taxon>
        <taxon>apioid superclade</taxon>
        <taxon>Tordylieae</taxon>
        <taxon>Tordyliinae</taxon>
        <taxon>Heracleum</taxon>
    </lineage>
</organism>
<reference evidence="2" key="1">
    <citation type="submission" date="2023-02" db="EMBL/GenBank/DDBJ databases">
        <title>Genome of toxic invasive species Heracleum sosnowskyi carries increased number of genes despite the absence of recent whole-genome duplications.</title>
        <authorList>
            <person name="Schelkunov M."/>
            <person name="Shtratnikova V."/>
            <person name="Makarenko M."/>
            <person name="Klepikova A."/>
            <person name="Omelchenko D."/>
            <person name="Novikova G."/>
            <person name="Obukhova E."/>
            <person name="Bogdanov V."/>
            <person name="Penin A."/>
            <person name="Logacheva M."/>
        </authorList>
    </citation>
    <scope>NUCLEOTIDE SEQUENCE</scope>
    <source>
        <strain evidence="2">Hsosn_3</strain>
        <tissue evidence="2">Leaf</tissue>
    </source>
</reference>
<accession>A0AAD8I6F5</accession>
<sequence>MLMTLLLFVSNCYIDLLPILITVSFLIFRGRSYSSCNEKDKNSYPNNRLFWPGAINLRLIFLTTIGVQELGEAEVVPCIPKYGFKFVNQAALRIRAESALSQCCRLFLRFWWD</sequence>
<keyword evidence="3" id="KW-1185">Reference proteome</keyword>
<keyword evidence="1" id="KW-0812">Transmembrane</keyword>
<dbReference type="AlphaFoldDB" id="A0AAD8I6F5"/>
<protein>
    <submittedName>
        <fullName evidence="2">Uncharacterized protein</fullName>
    </submittedName>
</protein>
<dbReference type="Proteomes" id="UP001237642">
    <property type="component" value="Unassembled WGS sequence"/>
</dbReference>
<evidence type="ECO:0000256" key="1">
    <source>
        <dbReference type="SAM" id="Phobius"/>
    </source>
</evidence>
<feature type="transmembrane region" description="Helical" evidence="1">
    <location>
        <begin position="6"/>
        <end position="28"/>
    </location>
</feature>